<dbReference type="SUPFAM" id="SSF103111">
    <property type="entry name" value="Activator of Hsp90 ATPase, Aha1"/>
    <property type="match status" value="1"/>
</dbReference>
<keyword evidence="2" id="KW-1185">Reference proteome</keyword>
<dbReference type="OrthoDB" id="10341783at2759"/>
<dbReference type="InterPro" id="IPR036338">
    <property type="entry name" value="Aha1"/>
</dbReference>
<evidence type="ECO:0000313" key="1">
    <source>
        <dbReference type="EMBL" id="ELA48025.1"/>
    </source>
</evidence>
<sequence length="276" mass="31221">MSSFNANNYHWLEEDISPFCTKQLKALLSRKGYDLTDLVLTMHITVRMNEVGFIYDISCKMVRDGMCTNVRDFDNYSTVSDVEGTGRDDFVEALECVKKDAMVRYGGMVAGGKVEVEMPAAELVLDRAGCMDGGRSNCGGGTEERADQHDECAESVQGRTIRMNVTVTCKKEDLLNYLFDPTFYRQYAPKSSRRCVRIIENVSFTNLDREKMTFNVVMPDLLPCSKVQLVLVEVDSGTEVRMEQNGVVSGNEDRIKAFWTGYFYPRLSMHFNCAVI</sequence>
<dbReference type="RefSeq" id="XP_008073470.1">
    <property type="nucleotide sequence ID" value="XM_008075279.1"/>
</dbReference>
<evidence type="ECO:0000313" key="2">
    <source>
        <dbReference type="Proteomes" id="UP000011081"/>
    </source>
</evidence>
<gene>
    <name evidence="1" type="ORF">VCUG_00448</name>
</gene>
<dbReference type="AlphaFoldDB" id="L2GY57"/>
<dbReference type="OMA" id="NANNYHW"/>
<dbReference type="Proteomes" id="UP000011081">
    <property type="component" value="Unassembled WGS sequence"/>
</dbReference>
<dbReference type="InParanoid" id="L2GY57"/>
<accession>L2GY57</accession>
<dbReference type="STRING" id="948595.L2GY57"/>
<dbReference type="HOGENOM" id="CLU_1086229_0_0_1"/>
<reference evidence="2" key="1">
    <citation type="submission" date="2011-03" db="EMBL/GenBank/DDBJ databases">
        <title>The genome sequence of Vavraia culicis strain floridensis.</title>
        <authorList>
            <consortium name="The Broad Institute Genome Sequencing Platform"/>
            <person name="Cuomo C."/>
            <person name="Becnel J."/>
            <person name="Sanscrainte N."/>
            <person name="Young S.K."/>
            <person name="Zeng Q."/>
            <person name="Gargeya S."/>
            <person name="Fitzgerald M."/>
            <person name="Haas B."/>
            <person name="Abouelleil A."/>
            <person name="Alvarado L."/>
            <person name="Arachchi H.M."/>
            <person name="Berlin A."/>
            <person name="Chapman S.B."/>
            <person name="Gearin G."/>
            <person name="Goldberg J."/>
            <person name="Griggs A."/>
            <person name="Gujja S."/>
            <person name="Hansen M."/>
            <person name="Heiman D."/>
            <person name="Howarth C."/>
            <person name="Larimer J."/>
            <person name="Lui A."/>
            <person name="MacDonald P.J.P."/>
            <person name="McCowen C."/>
            <person name="Montmayeur A."/>
            <person name="Murphy C."/>
            <person name="Neiman D."/>
            <person name="Pearson M."/>
            <person name="Priest M."/>
            <person name="Roberts A."/>
            <person name="Saif S."/>
            <person name="Shea T."/>
            <person name="Sisk P."/>
            <person name="Stolte C."/>
            <person name="Sykes S."/>
            <person name="Wortman J."/>
            <person name="Nusbaum C."/>
            <person name="Birren B."/>
        </authorList>
    </citation>
    <scope>NUCLEOTIDE SEQUENCE [LARGE SCALE GENOMIC DNA]</scope>
    <source>
        <strain evidence="2">floridensis</strain>
    </source>
</reference>
<dbReference type="VEuPathDB" id="MicrosporidiaDB:VCUG_00448"/>
<protein>
    <submittedName>
        <fullName evidence="1">Uncharacterized protein</fullName>
    </submittedName>
</protein>
<proteinExistence type="predicted"/>
<dbReference type="EMBL" id="GL877408">
    <property type="protein sequence ID" value="ELA48025.1"/>
    <property type="molecule type" value="Genomic_DNA"/>
</dbReference>
<organism evidence="1 2">
    <name type="scientific">Vavraia culicis (isolate floridensis)</name>
    <name type="common">Microsporidian parasite</name>
    <dbReference type="NCBI Taxonomy" id="948595"/>
    <lineage>
        <taxon>Eukaryota</taxon>
        <taxon>Fungi</taxon>
        <taxon>Fungi incertae sedis</taxon>
        <taxon>Microsporidia</taxon>
        <taxon>Pleistophoridae</taxon>
        <taxon>Vavraia</taxon>
    </lineage>
</organism>
<dbReference type="GeneID" id="19878335"/>
<name>L2GY57_VAVCU</name>